<dbReference type="CDD" id="cd03271">
    <property type="entry name" value="ABC_UvrA_II"/>
    <property type="match status" value="1"/>
</dbReference>
<dbReference type="FunFam" id="1.20.1580.10:FF:000002">
    <property type="entry name" value="UvrABC system protein A"/>
    <property type="match status" value="1"/>
</dbReference>
<evidence type="ECO:0000256" key="9">
    <source>
        <dbReference type="ARBA" id="ARBA00022833"/>
    </source>
</evidence>
<evidence type="ECO:0000256" key="8">
    <source>
        <dbReference type="ARBA" id="ARBA00022771"/>
    </source>
</evidence>
<name>A0A250G0N1_9FLAO</name>
<keyword evidence="4" id="KW-0677">Repeat</keyword>
<sequence length="936" mass="104614">MENKIEVQGARAHNLKNIDIDIPREQLVVITGLSGSGKSSLAFDTIYAEGQRRYIETFSAYARQFLGGLERPDVDKIDGLSPVIAIEQKTTSKSPRSTVGTITEIYDFLRLLFARASDAYSYKTGEKMVSYSDAQIQELITEKYQEKRINILAPVVQSRKGHYRELFEQIAKQGFVKVRTNGEIRDIEKGMKLDRYKTHDIEIVVDRLLIDSNKDTQSRLQESIKVAMQYGDGVLMVLDQETEKVQFFSRNLMCPSTGISYPMPEPNTFSFNSPKGMCPHCNGLGEVQEVNLSKIIPNPKMSIKNGAIVAIGEQKNTWIFKQLEIILHKFGAKLSDNVEDLPQEAIDIILYGAKEKYAVKSDVLGITREYEIDFEGIVNFIKNQHDNSDSISIKRWASDFMDTLPCPECEGTRIRKEALFFKINEKNIAELSKMDILELSDWFAVLPKKISEKQQKIASEIIKEISTRLQFLVDVGLTYLSLSRSSKSLSGGEAQRIRLATQIGSQLTGVLYILDEPSIGLHQRDNKRLINSLKALRDIGNSVIVVEHDEEMILEADYVIDIGPKAGKNGGEIIFQGTPKQMMASNTITADYISGRKQINTSKERRKGNGKKIILRGCTGNNLKNVSVTFPLGKMIGVTGVSGSGKSTLINETLYPILNAHFFNAVKKPMPYESIEGLENIDKVIAIDQSPIGRTPRSNPATYTGVFSEIRTLFTQTPEAMIRGYKPGRFSFNVKGGRCETCEGSGLKVIEMNFLPDVYVECETCKGKRFNRETLEVRYKGKSIADILDMTISESVVFFENIPKIHRKLKTIEEVGLGYITLGQQSTTLSGGEAQRVKLATELSKKDTGNTFYILDEPTTGLHFEDVKVLLDVLDKLVDKGNTVLVIEHNIDVIKKVDYIIDIGYEGGKGGGEVVTSGTPEEVAKDKKSFTAEFLK</sequence>
<organism evidence="18 19">
    <name type="scientific">Capnocytophaga canimorsus</name>
    <dbReference type="NCBI Taxonomy" id="28188"/>
    <lineage>
        <taxon>Bacteria</taxon>
        <taxon>Pseudomonadati</taxon>
        <taxon>Bacteroidota</taxon>
        <taxon>Flavobacteriia</taxon>
        <taxon>Flavobacteriales</taxon>
        <taxon>Flavobacteriaceae</taxon>
        <taxon>Capnocytophaga</taxon>
    </lineage>
</organism>
<dbReference type="AlphaFoldDB" id="A0A250G0N1"/>
<evidence type="ECO:0000256" key="3">
    <source>
        <dbReference type="ARBA" id="ARBA00022723"/>
    </source>
</evidence>
<keyword evidence="8" id="KW-0863">Zinc-finger</keyword>
<evidence type="ECO:0000313" key="19">
    <source>
        <dbReference type="Proteomes" id="UP000243136"/>
    </source>
</evidence>
<dbReference type="Gene3D" id="1.20.1580.10">
    <property type="entry name" value="ABC transporter ATPase like domain"/>
    <property type="match status" value="2"/>
</dbReference>
<evidence type="ECO:0000256" key="11">
    <source>
        <dbReference type="ARBA" id="ARBA00022881"/>
    </source>
</evidence>
<dbReference type="EMBL" id="CP022388">
    <property type="protein sequence ID" value="ATA90801.1"/>
    <property type="molecule type" value="Genomic_DNA"/>
</dbReference>
<dbReference type="InterPro" id="IPR017871">
    <property type="entry name" value="ABC_transporter-like_CS"/>
</dbReference>
<feature type="domain" description="ABC transporter" evidence="17">
    <location>
        <begin position="605"/>
        <end position="936"/>
    </location>
</feature>
<evidence type="ECO:0000259" key="17">
    <source>
        <dbReference type="PROSITE" id="PS50893"/>
    </source>
</evidence>
<keyword evidence="3" id="KW-0479">Metal-binding</keyword>
<evidence type="ECO:0000256" key="6">
    <source>
        <dbReference type="ARBA" id="ARBA00022763"/>
    </source>
</evidence>
<reference evidence="19" key="1">
    <citation type="submission" date="2017-06" db="EMBL/GenBank/DDBJ databases">
        <title>Capnocytophaga spp. assemblies.</title>
        <authorList>
            <person name="Gulvik C.A."/>
        </authorList>
    </citation>
    <scope>NUCLEOTIDE SEQUENCE [LARGE SCALE GENOMIC DNA]</scope>
    <source>
        <strain evidence="19">H5594</strain>
    </source>
</reference>
<dbReference type="PANTHER" id="PTHR43152">
    <property type="entry name" value="UVRABC SYSTEM PROTEIN A"/>
    <property type="match status" value="1"/>
</dbReference>
<dbReference type="InterPro" id="IPR004602">
    <property type="entry name" value="UvrA"/>
</dbReference>
<gene>
    <name evidence="18" type="ORF">CGC56_00590</name>
</gene>
<comment type="subcellular location">
    <subcellularLocation>
        <location evidence="1">Cytoplasm</location>
    </subcellularLocation>
</comment>
<evidence type="ECO:0000256" key="2">
    <source>
        <dbReference type="ARBA" id="ARBA00022490"/>
    </source>
</evidence>
<evidence type="ECO:0000256" key="13">
    <source>
        <dbReference type="ARBA" id="ARBA00023204"/>
    </source>
</evidence>
<keyword evidence="5" id="KW-0547">Nucleotide-binding</keyword>
<dbReference type="InterPro" id="IPR041552">
    <property type="entry name" value="UvrA_DNA-bd"/>
</dbReference>
<accession>A0A250G0N1</accession>
<evidence type="ECO:0000256" key="5">
    <source>
        <dbReference type="ARBA" id="ARBA00022741"/>
    </source>
</evidence>
<dbReference type="SUPFAM" id="SSF52540">
    <property type="entry name" value="P-loop containing nucleoside triphosphate hydrolases"/>
    <property type="match status" value="2"/>
</dbReference>
<comment type="similarity">
    <text evidence="14">Belongs to the ABC transporter superfamily. UvrA family.</text>
</comment>
<evidence type="ECO:0000256" key="14">
    <source>
        <dbReference type="ARBA" id="ARBA00038000"/>
    </source>
</evidence>
<dbReference type="RefSeq" id="WP_095916429.1">
    <property type="nucleotide sequence ID" value="NZ_CP022388.1"/>
</dbReference>
<evidence type="ECO:0000313" key="18">
    <source>
        <dbReference type="EMBL" id="ATA90801.1"/>
    </source>
</evidence>
<keyword evidence="10" id="KW-0067">ATP-binding</keyword>
<dbReference type="GO" id="GO:0006289">
    <property type="term" value="P:nucleotide-excision repair"/>
    <property type="evidence" value="ECO:0007669"/>
    <property type="project" value="InterPro"/>
</dbReference>
<dbReference type="InterPro" id="IPR027417">
    <property type="entry name" value="P-loop_NTPase"/>
</dbReference>
<dbReference type="GO" id="GO:0009380">
    <property type="term" value="C:excinuclease repair complex"/>
    <property type="evidence" value="ECO:0007669"/>
    <property type="project" value="InterPro"/>
</dbReference>
<keyword evidence="13" id="KW-0234">DNA repair</keyword>
<dbReference type="GO" id="GO:0005737">
    <property type="term" value="C:cytoplasm"/>
    <property type="evidence" value="ECO:0007669"/>
    <property type="project" value="UniProtKB-SubCell"/>
</dbReference>
<dbReference type="InterPro" id="IPR003439">
    <property type="entry name" value="ABC_transporter-like_ATP-bd"/>
</dbReference>
<keyword evidence="9" id="KW-0862">Zinc</keyword>
<evidence type="ECO:0000256" key="1">
    <source>
        <dbReference type="ARBA" id="ARBA00004496"/>
    </source>
</evidence>
<dbReference type="Gene3D" id="1.10.8.280">
    <property type="entry name" value="ABC transporter ATPase domain-like"/>
    <property type="match status" value="1"/>
</dbReference>
<keyword evidence="12" id="KW-0238">DNA-binding</keyword>
<keyword evidence="2" id="KW-0963">Cytoplasm</keyword>
<dbReference type="GO" id="GO:0005524">
    <property type="term" value="F:ATP binding"/>
    <property type="evidence" value="ECO:0007669"/>
    <property type="project" value="UniProtKB-KW"/>
</dbReference>
<keyword evidence="7" id="KW-0228">DNA excision</keyword>
<dbReference type="PANTHER" id="PTHR43152:SF3">
    <property type="entry name" value="UVRABC SYSTEM PROTEIN A"/>
    <property type="match status" value="1"/>
</dbReference>
<dbReference type="NCBIfam" id="TIGR00630">
    <property type="entry name" value="uvra"/>
    <property type="match status" value="1"/>
</dbReference>
<keyword evidence="6" id="KW-0227">DNA damage</keyword>
<dbReference type="Proteomes" id="UP000243136">
    <property type="component" value="Chromosome"/>
</dbReference>
<evidence type="ECO:0000256" key="4">
    <source>
        <dbReference type="ARBA" id="ARBA00022737"/>
    </source>
</evidence>
<dbReference type="InterPro" id="IPR041102">
    <property type="entry name" value="UvrA_inter"/>
</dbReference>
<dbReference type="PROSITE" id="PS50893">
    <property type="entry name" value="ABC_TRANSPORTER_2"/>
    <property type="match status" value="1"/>
</dbReference>
<dbReference type="NCBIfam" id="NF001503">
    <property type="entry name" value="PRK00349.1"/>
    <property type="match status" value="1"/>
</dbReference>
<evidence type="ECO:0000256" key="16">
    <source>
        <dbReference type="ARBA" id="ARBA00042156"/>
    </source>
</evidence>
<evidence type="ECO:0000256" key="15">
    <source>
        <dbReference type="ARBA" id="ARBA00039316"/>
    </source>
</evidence>
<protein>
    <recommendedName>
        <fullName evidence="15">UvrABC system protein A</fullName>
    </recommendedName>
    <alternativeName>
        <fullName evidence="16">Excinuclease ABC subunit A</fullName>
    </alternativeName>
</protein>
<dbReference type="GO" id="GO:0016887">
    <property type="term" value="F:ATP hydrolysis activity"/>
    <property type="evidence" value="ECO:0007669"/>
    <property type="project" value="InterPro"/>
</dbReference>
<keyword evidence="11" id="KW-0267">Excision nuclease</keyword>
<evidence type="ECO:0000256" key="10">
    <source>
        <dbReference type="ARBA" id="ARBA00022840"/>
    </source>
</evidence>
<dbReference type="GO" id="GO:0004518">
    <property type="term" value="F:nuclease activity"/>
    <property type="evidence" value="ECO:0007669"/>
    <property type="project" value="UniProtKB-KW"/>
</dbReference>
<evidence type="ECO:0000256" key="12">
    <source>
        <dbReference type="ARBA" id="ARBA00023125"/>
    </source>
</evidence>
<dbReference type="GO" id="GO:0008270">
    <property type="term" value="F:zinc ion binding"/>
    <property type="evidence" value="ECO:0007669"/>
    <property type="project" value="UniProtKB-KW"/>
</dbReference>
<proteinExistence type="inferred from homology"/>
<evidence type="ECO:0000256" key="7">
    <source>
        <dbReference type="ARBA" id="ARBA00022769"/>
    </source>
</evidence>
<dbReference type="GO" id="GO:0003677">
    <property type="term" value="F:DNA binding"/>
    <property type="evidence" value="ECO:0007669"/>
    <property type="project" value="UniProtKB-KW"/>
</dbReference>
<dbReference type="Pfam" id="PF17760">
    <property type="entry name" value="UvrA_inter"/>
    <property type="match status" value="1"/>
</dbReference>
<dbReference type="Gene3D" id="3.30.1490.20">
    <property type="entry name" value="ATP-grasp fold, A domain"/>
    <property type="match status" value="1"/>
</dbReference>
<dbReference type="InterPro" id="IPR013815">
    <property type="entry name" value="ATP_grasp_subdomain_1"/>
</dbReference>
<dbReference type="PROSITE" id="PS00211">
    <property type="entry name" value="ABC_TRANSPORTER_1"/>
    <property type="match status" value="2"/>
</dbReference>
<dbReference type="Gene3D" id="3.40.50.300">
    <property type="entry name" value="P-loop containing nucleotide triphosphate hydrolases"/>
    <property type="match status" value="2"/>
</dbReference>
<dbReference type="Pfam" id="PF17755">
    <property type="entry name" value="UvrA_DNA-bind"/>
    <property type="match status" value="1"/>
</dbReference>